<evidence type="ECO:0000313" key="3">
    <source>
        <dbReference type="Proteomes" id="UP001247620"/>
    </source>
</evidence>
<gene>
    <name evidence="2" type="ORF">J2W55_004031</name>
</gene>
<feature type="domain" description="Cupin type-2" evidence="1">
    <location>
        <begin position="44"/>
        <end position="112"/>
    </location>
</feature>
<dbReference type="InterPro" id="IPR013096">
    <property type="entry name" value="Cupin_2"/>
</dbReference>
<dbReference type="Proteomes" id="UP001247620">
    <property type="component" value="Unassembled WGS sequence"/>
</dbReference>
<dbReference type="InterPro" id="IPR011051">
    <property type="entry name" value="RmlC_Cupin_sf"/>
</dbReference>
<dbReference type="EMBL" id="JAVDUU010000004">
    <property type="protein sequence ID" value="MDR6944171.1"/>
    <property type="molecule type" value="Genomic_DNA"/>
</dbReference>
<evidence type="ECO:0000313" key="2">
    <source>
        <dbReference type="EMBL" id="MDR6944171.1"/>
    </source>
</evidence>
<dbReference type="InterPro" id="IPR053146">
    <property type="entry name" value="QDO-like"/>
</dbReference>
<accession>A0ABU1TFY6</accession>
<dbReference type="PANTHER" id="PTHR36440">
    <property type="entry name" value="PUTATIVE (AFU_ORTHOLOGUE AFUA_8G07350)-RELATED"/>
    <property type="match status" value="1"/>
</dbReference>
<sequence>MENIKPMPTTVNPDGGKILSVMGGNYRVLVSGRQTGGAFATIEMLVPPQNGPGPHSHANFFESFYIVDGEVEVHSEAGTYRAKKGACVLIPKGGVVHYFKNVGDQMAQLLCTVVPAGLEDFFEEIGEPVAAGEFLPPPSMDAGALKRIQEIAQAHGQVLYPPDILQKRQR</sequence>
<name>A0ABU1TFY6_9SPHI</name>
<dbReference type="RefSeq" id="WP_310099761.1">
    <property type="nucleotide sequence ID" value="NZ_JAVDUU010000004.1"/>
</dbReference>
<dbReference type="Gene3D" id="2.60.120.10">
    <property type="entry name" value="Jelly Rolls"/>
    <property type="match status" value="1"/>
</dbReference>
<organism evidence="2 3">
    <name type="scientific">Mucilaginibacter pocheonensis</name>
    <dbReference type="NCBI Taxonomy" id="398050"/>
    <lineage>
        <taxon>Bacteria</taxon>
        <taxon>Pseudomonadati</taxon>
        <taxon>Bacteroidota</taxon>
        <taxon>Sphingobacteriia</taxon>
        <taxon>Sphingobacteriales</taxon>
        <taxon>Sphingobacteriaceae</taxon>
        <taxon>Mucilaginibacter</taxon>
    </lineage>
</organism>
<reference evidence="2 3" key="1">
    <citation type="submission" date="2023-07" db="EMBL/GenBank/DDBJ databases">
        <title>Sorghum-associated microbial communities from plants grown in Nebraska, USA.</title>
        <authorList>
            <person name="Schachtman D."/>
        </authorList>
    </citation>
    <scope>NUCLEOTIDE SEQUENCE [LARGE SCALE GENOMIC DNA]</scope>
    <source>
        <strain evidence="2 3">3262</strain>
    </source>
</reference>
<dbReference type="Pfam" id="PF07883">
    <property type="entry name" value="Cupin_2"/>
    <property type="match status" value="1"/>
</dbReference>
<dbReference type="PANTHER" id="PTHR36440:SF1">
    <property type="entry name" value="PUTATIVE (AFU_ORTHOLOGUE AFUA_8G07350)-RELATED"/>
    <property type="match status" value="1"/>
</dbReference>
<keyword evidence="3" id="KW-1185">Reference proteome</keyword>
<protein>
    <submittedName>
        <fullName evidence="2">Quercetin dioxygenase-like cupin family protein</fullName>
    </submittedName>
</protein>
<comment type="caution">
    <text evidence="2">The sequence shown here is derived from an EMBL/GenBank/DDBJ whole genome shotgun (WGS) entry which is preliminary data.</text>
</comment>
<dbReference type="SUPFAM" id="SSF51182">
    <property type="entry name" value="RmlC-like cupins"/>
    <property type="match status" value="1"/>
</dbReference>
<dbReference type="InterPro" id="IPR014710">
    <property type="entry name" value="RmlC-like_jellyroll"/>
</dbReference>
<evidence type="ECO:0000259" key="1">
    <source>
        <dbReference type="Pfam" id="PF07883"/>
    </source>
</evidence>
<proteinExistence type="predicted"/>